<dbReference type="Gene3D" id="1.20.1560.10">
    <property type="entry name" value="ABC transporter type 1, transmembrane domain"/>
    <property type="match status" value="1"/>
</dbReference>
<keyword evidence="11" id="KW-1185">Reference proteome</keyword>
<dbReference type="InterPro" id="IPR011527">
    <property type="entry name" value="ABC1_TM_dom"/>
</dbReference>
<dbReference type="SUPFAM" id="SSF90123">
    <property type="entry name" value="ABC transporter transmembrane region"/>
    <property type="match status" value="1"/>
</dbReference>
<dbReference type="EMBL" id="BSNG01000001">
    <property type="protein sequence ID" value="GLQ10364.1"/>
    <property type="molecule type" value="Genomic_DNA"/>
</dbReference>
<dbReference type="InterPro" id="IPR027417">
    <property type="entry name" value="P-loop_NTPase"/>
</dbReference>
<dbReference type="InterPro" id="IPR003593">
    <property type="entry name" value="AAA+_ATPase"/>
</dbReference>
<evidence type="ECO:0000259" key="9">
    <source>
        <dbReference type="PROSITE" id="PS50929"/>
    </source>
</evidence>
<reference evidence="10" key="2">
    <citation type="submission" date="2023-01" db="EMBL/GenBank/DDBJ databases">
        <title>Draft genome sequence of Devosia yakushimensis strain NBRC 103855.</title>
        <authorList>
            <person name="Sun Q."/>
            <person name="Mori K."/>
        </authorList>
    </citation>
    <scope>NUCLEOTIDE SEQUENCE</scope>
    <source>
        <strain evidence="10">NBRC 103855</strain>
    </source>
</reference>
<feature type="transmembrane region" description="Helical" evidence="7">
    <location>
        <begin position="162"/>
        <end position="181"/>
    </location>
</feature>
<feature type="transmembrane region" description="Helical" evidence="7">
    <location>
        <begin position="130"/>
        <end position="156"/>
    </location>
</feature>
<evidence type="ECO:0000256" key="3">
    <source>
        <dbReference type="ARBA" id="ARBA00022741"/>
    </source>
</evidence>
<dbReference type="PANTHER" id="PTHR43394">
    <property type="entry name" value="ATP-DEPENDENT PERMEASE MDL1, MITOCHONDRIAL"/>
    <property type="match status" value="1"/>
</dbReference>
<sequence length="551" mass="56401">MRALLAFRGLFARQARGLLLALVLSLVTLAAGVALLGTSGWFITAAALTSAGLAFNLFAPSALVRGFSFIRILARYGERLTGHDATLRLLADIRGWLFARLFPRLPLADRNLRHGDLVSRLTADVDALDTAFLVAIGPVTAALVIGTTVTAILAFLLPAAAWVYGACFALAVLVVPALLVLRSRSAGGQVVARAADARLVALDGIAGHADALALGLLGSSQANFSAKAEALATARGQLATLTAIAAASVQGLAALALVGVLWIGLDHFGGGSIDAPVLVGLLLAVLGSFEASNAIVRSVGKLSTAMAAAERLMALAETPVTVADPAQPQPVPPDAAIAIDDVTFCYGTGAPALSNVTLTVAPGEHIAIVGPSGGGKSSLLKLLLRLADPQSGRITLGGVPLADLRQADLHAHIALLGQDSPVFHDTIRANLLIGRADAGEPDLWAALTAAGIADFVRSLPRGLDTLLGETGKTVSAGQGRRLCLARTLLSKAPIVLLDEPTTGLDRDAELAFFGTLKTALAGRTTILVTHAALPEGTVDRVVTIRNGVLGA</sequence>
<protein>
    <submittedName>
        <fullName evidence="10">Thiol reductant ABC exporter subunit CydC</fullName>
    </submittedName>
</protein>
<dbReference type="RefSeq" id="WP_284390919.1">
    <property type="nucleotide sequence ID" value="NZ_BSNG01000001.1"/>
</dbReference>
<dbReference type="PROSITE" id="PS50893">
    <property type="entry name" value="ABC_TRANSPORTER_2"/>
    <property type="match status" value="1"/>
</dbReference>
<evidence type="ECO:0000313" key="10">
    <source>
        <dbReference type="EMBL" id="GLQ10364.1"/>
    </source>
</evidence>
<keyword evidence="5 7" id="KW-1133">Transmembrane helix</keyword>
<evidence type="ECO:0000256" key="6">
    <source>
        <dbReference type="ARBA" id="ARBA00023136"/>
    </source>
</evidence>
<dbReference type="InterPro" id="IPR036640">
    <property type="entry name" value="ABC1_TM_sf"/>
</dbReference>
<dbReference type="PANTHER" id="PTHR43394:SF1">
    <property type="entry name" value="ATP-BINDING CASSETTE SUB-FAMILY B MEMBER 10, MITOCHONDRIAL"/>
    <property type="match status" value="1"/>
</dbReference>
<keyword evidence="6 7" id="KW-0472">Membrane</keyword>
<dbReference type="PROSITE" id="PS50929">
    <property type="entry name" value="ABC_TM1F"/>
    <property type="match status" value="1"/>
</dbReference>
<evidence type="ECO:0000256" key="7">
    <source>
        <dbReference type="SAM" id="Phobius"/>
    </source>
</evidence>
<reference evidence="10" key="1">
    <citation type="journal article" date="2014" name="Int. J. Syst. Evol. Microbiol.">
        <title>Complete genome of a new Firmicutes species belonging to the dominant human colonic microbiota ('Ruminococcus bicirculans') reveals two chromosomes and a selective capacity to utilize plant glucans.</title>
        <authorList>
            <consortium name="NISC Comparative Sequencing Program"/>
            <person name="Wegmann U."/>
            <person name="Louis P."/>
            <person name="Goesmann A."/>
            <person name="Henrissat B."/>
            <person name="Duncan S.H."/>
            <person name="Flint H.J."/>
        </authorList>
    </citation>
    <scope>NUCLEOTIDE SEQUENCE</scope>
    <source>
        <strain evidence="10">NBRC 103855</strain>
    </source>
</reference>
<feature type="domain" description="ABC transmembrane type-1" evidence="9">
    <location>
        <begin position="19"/>
        <end position="304"/>
    </location>
</feature>
<dbReference type="InterPro" id="IPR003439">
    <property type="entry name" value="ABC_transporter-like_ATP-bd"/>
</dbReference>
<comment type="subcellular location">
    <subcellularLocation>
        <location evidence="1">Cell membrane</location>
        <topology evidence="1">Multi-pass membrane protein</topology>
    </subcellularLocation>
</comment>
<gene>
    <name evidence="10" type="ORF">GCM10007913_22960</name>
</gene>
<feature type="domain" description="ABC transporter" evidence="8">
    <location>
        <begin position="337"/>
        <end position="551"/>
    </location>
</feature>
<evidence type="ECO:0000256" key="2">
    <source>
        <dbReference type="ARBA" id="ARBA00022692"/>
    </source>
</evidence>
<accession>A0ABQ5UFG5</accession>
<feature type="transmembrane region" description="Helical" evidence="7">
    <location>
        <begin position="277"/>
        <end position="296"/>
    </location>
</feature>
<name>A0ABQ5UFG5_9HYPH</name>
<keyword evidence="4" id="KW-0067">ATP-binding</keyword>
<dbReference type="SUPFAM" id="SSF52540">
    <property type="entry name" value="P-loop containing nucleoside triphosphate hydrolases"/>
    <property type="match status" value="1"/>
</dbReference>
<evidence type="ECO:0000256" key="1">
    <source>
        <dbReference type="ARBA" id="ARBA00004651"/>
    </source>
</evidence>
<dbReference type="Proteomes" id="UP001161406">
    <property type="component" value="Unassembled WGS sequence"/>
</dbReference>
<feature type="transmembrane region" description="Helical" evidence="7">
    <location>
        <begin position="241"/>
        <end position="265"/>
    </location>
</feature>
<keyword evidence="2 7" id="KW-0812">Transmembrane</keyword>
<dbReference type="InterPro" id="IPR014223">
    <property type="entry name" value="ABC_CydC/D"/>
</dbReference>
<keyword evidence="3" id="KW-0547">Nucleotide-binding</keyword>
<evidence type="ECO:0000256" key="4">
    <source>
        <dbReference type="ARBA" id="ARBA00022840"/>
    </source>
</evidence>
<evidence type="ECO:0000259" key="8">
    <source>
        <dbReference type="PROSITE" id="PS50893"/>
    </source>
</evidence>
<dbReference type="SMART" id="SM00382">
    <property type="entry name" value="AAA"/>
    <property type="match status" value="1"/>
</dbReference>
<proteinExistence type="predicted"/>
<evidence type="ECO:0000313" key="11">
    <source>
        <dbReference type="Proteomes" id="UP001161406"/>
    </source>
</evidence>
<dbReference type="Gene3D" id="3.40.50.300">
    <property type="entry name" value="P-loop containing nucleotide triphosphate hydrolases"/>
    <property type="match status" value="1"/>
</dbReference>
<evidence type="ECO:0000256" key="5">
    <source>
        <dbReference type="ARBA" id="ARBA00022989"/>
    </source>
</evidence>
<dbReference type="NCBIfam" id="TIGR02868">
    <property type="entry name" value="CydC"/>
    <property type="match status" value="1"/>
</dbReference>
<dbReference type="InterPro" id="IPR039421">
    <property type="entry name" value="Type_1_exporter"/>
</dbReference>
<dbReference type="Pfam" id="PF00005">
    <property type="entry name" value="ABC_tran"/>
    <property type="match status" value="1"/>
</dbReference>
<feature type="transmembrane region" description="Helical" evidence="7">
    <location>
        <begin position="40"/>
        <end position="59"/>
    </location>
</feature>
<organism evidence="10 11">
    <name type="scientific">Devosia yakushimensis</name>
    <dbReference type="NCBI Taxonomy" id="470028"/>
    <lineage>
        <taxon>Bacteria</taxon>
        <taxon>Pseudomonadati</taxon>
        <taxon>Pseudomonadota</taxon>
        <taxon>Alphaproteobacteria</taxon>
        <taxon>Hyphomicrobiales</taxon>
        <taxon>Devosiaceae</taxon>
        <taxon>Devosia</taxon>
    </lineage>
</organism>
<comment type="caution">
    <text evidence="10">The sequence shown here is derived from an EMBL/GenBank/DDBJ whole genome shotgun (WGS) entry which is preliminary data.</text>
</comment>